<evidence type="ECO:0000259" key="1">
    <source>
        <dbReference type="Pfam" id="PF05225"/>
    </source>
</evidence>
<dbReference type="SUPFAM" id="SSF46689">
    <property type="entry name" value="Homeodomain-like"/>
    <property type="match status" value="1"/>
</dbReference>
<dbReference type="Gene3D" id="1.10.10.60">
    <property type="entry name" value="Homeodomain-like"/>
    <property type="match status" value="1"/>
</dbReference>
<accession>A0ABQ9EIL9</accession>
<protein>
    <recommendedName>
        <fullName evidence="1">HTH psq-type domain-containing protein</fullName>
    </recommendedName>
</protein>
<dbReference type="Pfam" id="PF05225">
    <property type="entry name" value="HTH_psq"/>
    <property type="match status" value="1"/>
</dbReference>
<organism evidence="2 3">
    <name type="scientific">Tegillarca granosa</name>
    <name type="common">Malaysian cockle</name>
    <name type="synonym">Anadara granosa</name>
    <dbReference type="NCBI Taxonomy" id="220873"/>
    <lineage>
        <taxon>Eukaryota</taxon>
        <taxon>Metazoa</taxon>
        <taxon>Spiralia</taxon>
        <taxon>Lophotrochozoa</taxon>
        <taxon>Mollusca</taxon>
        <taxon>Bivalvia</taxon>
        <taxon>Autobranchia</taxon>
        <taxon>Pteriomorphia</taxon>
        <taxon>Arcoida</taxon>
        <taxon>Arcoidea</taxon>
        <taxon>Arcidae</taxon>
        <taxon>Tegillarca</taxon>
    </lineage>
</organism>
<evidence type="ECO:0000313" key="3">
    <source>
        <dbReference type="Proteomes" id="UP001217089"/>
    </source>
</evidence>
<gene>
    <name evidence="2" type="ORF">KUTeg_018705</name>
</gene>
<dbReference type="InterPro" id="IPR009057">
    <property type="entry name" value="Homeodomain-like_sf"/>
</dbReference>
<proteinExistence type="predicted"/>
<dbReference type="Proteomes" id="UP001217089">
    <property type="component" value="Unassembled WGS sequence"/>
</dbReference>
<dbReference type="EMBL" id="JARBDR010000908">
    <property type="protein sequence ID" value="KAJ8303782.1"/>
    <property type="molecule type" value="Genomic_DNA"/>
</dbReference>
<reference evidence="2 3" key="1">
    <citation type="submission" date="2022-12" db="EMBL/GenBank/DDBJ databases">
        <title>Chromosome-level genome of Tegillarca granosa.</title>
        <authorList>
            <person name="Kim J."/>
        </authorList>
    </citation>
    <scope>NUCLEOTIDE SEQUENCE [LARGE SCALE GENOMIC DNA]</scope>
    <source>
        <strain evidence="2">Teg-2019</strain>
        <tissue evidence="2">Adductor muscle</tissue>
    </source>
</reference>
<dbReference type="InterPro" id="IPR007889">
    <property type="entry name" value="HTH_Psq"/>
</dbReference>
<comment type="caution">
    <text evidence="2">The sequence shown here is derived from an EMBL/GenBank/DDBJ whole genome shotgun (WGS) entry which is preliminary data.</text>
</comment>
<sequence length="284" mass="32409">MDKFFGILNVRHLYEDRNKRKPESNAFNDPNDNRFDCLENAESRRPTKYRQYSPSAVTNAMETIRAKEVSIYKASKIYNIPETTLRDRVAEKVDIETVGYGPSKLLTLEKEAKLCSKDKHLSRQKYSSFLTRWPVLKLSKLRDLSILRTKSASQETVDKYFSELKTIMYDLVDKPHCIYSVDEKGACSDKTPYKLIAGTGTKPPAVTSERSFIVTIIGAGNAVGTQIPPFLVFPGTRIRSELLDNCTAGCDGCVSDSGWSNTEIFKLYIKHHFMKYAYPLIRRF</sequence>
<keyword evidence="3" id="KW-1185">Reference proteome</keyword>
<name>A0ABQ9EIL9_TEGGR</name>
<feature type="domain" description="HTH psq-type" evidence="1">
    <location>
        <begin position="58"/>
        <end position="92"/>
    </location>
</feature>
<evidence type="ECO:0000313" key="2">
    <source>
        <dbReference type="EMBL" id="KAJ8303782.1"/>
    </source>
</evidence>